<dbReference type="InterPro" id="IPR001451">
    <property type="entry name" value="Hexapep"/>
</dbReference>
<dbReference type="InterPro" id="IPR011004">
    <property type="entry name" value="Trimer_LpxA-like_sf"/>
</dbReference>
<evidence type="ECO:0000256" key="1">
    <source>
        <dbReference type="ARBA" id="ARBA00022516"/>
    </source>
</evidence>
<feature type="active site" description="Proton acceptor" evidence="7">
    <location>
        <position position="269"/>
    </location>
</feature>
<evidence type="ECO:0000256" key="7">
    <source>
        <dbReference type="HAMAP-Rule" id="MF_00523"/>
    </source>
</evidence>
<dbReference type="GO" id="GO:0016410">
    <property type="term" value="F:N-acyltransferase activity"/>
    <property type="evidence" value="ECO:0007669"/>
    <property type="project" value="InterPro"/>
</dbReference>
<dbReference type="InterPro" id="IPR018357">
    <property type="entry name" value="Hexapep_transf_CS"/>
</dbReference>
<dbReference type="InterPro" id="IPR020573">
    <property type="entry name" value="UDP_GlcNAc_AcTrfase_non-rep"/>
</dbReference>
<evidence type="ECO:0000256" key="4">
    <source>
        <dbReference type="ARBA" id="ARBA00022737"/>
    </source>
</evidence>
<dbReference type="GO" id="GO:0016020">
    <property type="term" value="C:membrane"/>
    <property type="evidence" value="ECO:0007669"/>
    <property type="project" value="GOC"/>
</dbReference>
<feature type="domain" description="UDP-3-O-[3-hydroxymyristoyl] glucosamine N-acyltransferase non-repeat region" evidence="8">
    <location>
        <begin position="46"/>
        <end position="111"/>
    </location>
</feature>
<dbReference type="SUPFAM" id="SSF51161">
    <property type="entry name" value="Trimeric LpxA-like enzymes"/>
    <property type="match status" value="1"/>
</dbReference>
<evidence type="ECO:0000259" key="8">
    <source>
        <dbReference type="Pfam" id="PF04613"/>
    </source>
</evidence>
<dbReference type="Gene3D" id="2.160.10.10">
    <property type="entry name" value="Hexapeptide repeat proteins"/>
    <property type="match status" value="1"/>
</dbReference>
<proteinExistence type="inferred from homology"/>
<dbReference type="Pfam" id="PF04613">
    <property type="entry name" value="LpxD"/>
    <property type="match status" value="1"/>
</dbReference>
<dbReference type="EMBL" id="LC066374">
    <property type="protein sequence ID" value="BAT27015.1"/>
    <property type="molecule type" value="Genomic_DNA"/>
</dbReference>
<dbReference type="InterPro" id="IPR007691">
    <property type="entry name" value="LpxD"/>
</dbReference>
<keyword evidence="5 7" id="KW-0443">Lipid metabolism</keyword>
<dbReference type="PANTHER" id="PTHR43378:SF2">
    <property type="entry name" value="UDP-3-O-ACYLGLUCOSAMINE N-ACYLTRANSFERASE 1, MITOCHONDRIAL-RELATED"/>
    <property type="match status" value="1"/>
</dbReference>
<dbReference type="EC" id="2.3.1.191" evidence="7"/>
<accession>A0A0P0Z090</accession>
<evidence type="ECO:0000256" key="2">
    <source>
        <dbReference type="ARBA" id="ARBA00022556"/>
    </source>
</evidence>
<dbReference type="CDD" id="cd03352">
    <property type="entry name" value="LbH_LpxD"/>
    <property type="match status" value="1"/>
</dbReference>
<dbReference type="PANTHER" id="PTHR43378">
    <property type="entry name" value="UDP-3-O-ACYLGLUCOSAMINE N-ACYLTRANSFERASE"/>
    <property type="match status" value="1"/>
</dbReference>
<comment type="function">
    <text evidence="7">Catalyzes the N-acylation of UDP-3-O-acylglucosamine using 3-hydroxyacyl-ACP as the acyl donor. Is involved in the biosynthesis of lipid A, a phosphorylated glycolipid that anchors the lipopolysaccharide to the outer membrane of the cell.</text>
</comment>
<dbReference type="GO" id="GO:0103118">
    <property type="term" value="F:UDP-3-O-[(3R)-3-hydroxyacyl]-glucosamine N-acyltransferase activity"/>
    <property type="evidence" value="ECO:0007669"/>
    <property type="project" value="UniProtKB-EC"/>
</dbReference>
<keyword evidence="1 7" id="KW-0444">Lipid biosynthesis</keyword>
<keyword evidence="2 7" id="KW-0441">Lipid A biosynthesis</keyword>
<evidence type="ECO:0000256" key="6">
    <source>
        <dbReference type="ARBA" id="ARBA00023315"/>
    </source>
</evidence>
<comment type="similarity">
    <text evidence="7">Belongs to the transferase hexapeptide repeat family. LpxD subfamily.</text>
</comment>
<sequence length="364" mass="37261">MWGPACPAQTVPMHELTFFPRGDGLTLAELASLTGTSLGEGADPALRITGIAALSEAGPQDLSFFDSKRYSAELAATRAGCVLVSPKNVGLLPSGMPALVTHSAAIAFTEAGRALFPGAVLPTPATGSHGVSLKADIHREAKLEDGVTVEAFASIGPGVEIGRGTIVGAGAVIGAGCRIGRNCRIGSNVTLTHALVGDRVILHPGVRIGQDGFGYTAGPTGLVKAVQIGRVIIQDDVEIGANTTVDRGGVRDTVIGEGTKIDNQVQIAHNVRIGRHCVIVAQVGISGSTTLGDGVMIGGQTGINGHLTIADGAQIAAVSSVAGDVPKGARWGGTPAKPVRDWFRELMTLSELAQRGRSPRKTDE</sequence>
<protein>
    <recommendedName>
        <fullName evidence="7">UDP-3-O-acylglucosamine N-acyltransferase</fullName>
        <ecNumber evidence="7">2.3.1.191</ecNumber>
    </recommendedName>
</protein>
<comment type="catalytic activity">
    <reaction evidence="7">
        <text>a UDP-3-O-[(3R)-3-hydroxyacyl]-alpha-D-glucosamine + a (3R)-hydroxyacyl-[ACP] = a UDP-2-N,3-O-bis[(3R)-3-hydroxyacyl]-alpha-D-glucosamine + holo-[ACP] + H(+)</text>
        <dbReference type="Rhea" id="RHEA:53836"/>
        <dbReference type="Rhea" id="RHEA-COMP:9685"/>
        <dbReference type="Rhea" id="RHEA-COMP:9945"/>
        <dbReference type="ChEBI" id="CHEBI:15378"/>
        <dbReference type="ChEBI" id="CHEBI:64479"/>
        <dbReference type="ChEBI" id="CHEBI:78827"/>
        <dbReference type="ChEBI" id="CHEBI:137740"/>
        <dbReference type="ChEBI" id="CHEBI:137748"/>
        <dbReference type="EC" id="2.3.1.191"/>
    </reaction>
</comment>
<dbReference type="NCBIfam" id="TIGR01853">
    <property type="entry name" value="lipid_A_lpxD"/>
    <property type="match status" value="1"/>
</dbReference>
<comment type="subunit">
    <text evidence="7">Homotrimer.</text>
</comment>
<evidence type="ECO:0000313" key="9">
    <source>
        <dbReference type="EMBL" id="BAT27015.1"/>
    </source>
</evidence>
<reference evidence="9" key="1">
    <citation type="journal article" date="2015" name="Proc. Natl. Acad. Sci. U.S.A.">
        <title>Bacterial clade with the ribosomal RNA operon on a small plasmid rather than the chromosome.</title>
        <authorList>
            <person name="Anda M."/>
            <person name="Ohtsubo Y."/>
            <person name="Okubo T."/>
            <person name="Sugawara M."/>
            <person name="Nagata Y."/>
            <person name="Tsuda M."/>
            <person name="Minamisawa K."/>
            <person name="Mitsui H."/>
        </authorList>
    </citation>
    <scope>NUCLEOTIDE SEQUENCE</scope>
    <source>
        <strain evidence="9">DSM 14790</strain>
    </source>
</reference>
<keyword evidence="6 7" id="KW-0012">Acyltransferase</keyword>
<comment type="pathway">
    <text evidence="7">Bacterial outer membrane biogenesis; LPS lipid A biosynthesis.</text>
</comment>
<dbReference type="AlphaFoldDB" id="A0A0P0Z090"/>
<dbReference type="NCBIfam" id="NF002060">
    <property type="entry name" value="PRK00892.1"/>
    <property type="match status" value="1"/>
</dbReference>
<dbReference type="Gene3D" id="3.40.1390.10">
    <property type="entry name" value="MurE/MurF, N-terminal domain"/>
    <property type="match status" value="1"/>
</dbReference>
<organism evidence="9">
    <name type="scientific">Aurantimonas coralicida</name>
    <dbReference type="NCBI Taxonomy" id="182270"/>
    <lineage>
        <taxon>Bacteria</taxon>
        <taxon>Pseudomonadati</taxon>
        <taxon>Pseudomonadota</taxon>
        <taxon>Alphaproteobacteria</taxon>
        <taxon>Hyphomicrobiales</taxon>
        <taxon>Aurantimonadaceae</taxon>
        <taxon>Aurantimonas</taxon>
    </lineage>
</organism>
<evidence type="ECO:0000256" key="5">
    <source>
        <dbReference type="ARBA" id="ARBA00023098"/>
    </source>
</evidence>
<name>A0A0P0Z090_9HYPH</name>
<dbReference type="PROSITE" id="PS00101">
    <property type="entry name" value="HEXAPEP_TRANSFERASES"/>
    <property type="match status" value="1"/>
</dbReference>
<dbReference type="HAMAP" id="MF_00523">
    <property type="entry name" value="LpxD"/>
    <property type="match status" value="1"/>
</dbReference>
<keyword evidence="4 7" id="KW-0677">Repeat</keyword>
<dbReference type="GO" id="GO:0009245">
    <property type="term" value="P:lipid A biosynthetic process"/>
    <property type="evidence" value="ECO:0007669"/>
    <property type="project" value="UniProtKB-UniRule"/>
</dbReference>
<evidence type="ECO:0000256" key="3">
    <source>
        <dbReference type="ARBA" id="ARBA00022679"/>
    </source>
</evidence>
<gene>
    <name evidence="7" type="primary">lpxD</name>
</gene>
<dbReference type="Pfam" id="PF00132">
    <property type="entry name" value="Hexapep"/>
    <property type="match status" value="3"/>
</dbReference>
<keyword evidence="3 7" id="KW-0808">Transferase</keyword>
<dbReference type="UniPathway" id="UPA00973"/>